<reference evidence="8 9" key="1">
    <citation type="submission" date="2020-01" db="EMBL/GenBank/DDBJ databases">
        <authorList>
            <person name="Deng T."/>
        </authorList>
    </citation>
    <scope>NUCLEOTIDE SEQUENCE [LARGE SCALE GENOMIC DNA]</scope>
    <source>
        <strain evidence="8 9">5221</strain>
    </source>
</reference>
<evidence type="ECO:0000256" key="1">
    <source>
        <dbReference type="ARBA" id="ARBA00004651"/>
    </source>
</evidence>
<evidence type="ECO:0000313" key="8">
    <source>
        <dbReference type="EMBL" id="MYM20270.1"/>
    </source>
</evidence>
<dbReference type="RefSeq" id="WP_160953692.1">
    <property type="nucleotide sequence ID" value="NZ_WWEQ01000043.1"/>
</dbReference>
<comment type="caution">
    <text evidence="8">The sequence shown here is derived from an EMBL/GenBank/DDBJ whole genome shotgun (WGS) entry which is preliminary data.</text>
</comment>
<comment type="similarity">
    <text evidence="2">Belongs to the CPA3 antiporters (TC 2.A.63) subunit E family.</text>
</comment>
<keyword evidence="4 7" id="KW-0812">Transmembrane</keyword>
<dbReference type="AlphaFoldDB" id="A0A6N9H8B1"/>
<protein>
    <submittedName>
        <fullName evidence="8">Na+/H+ antiporter subunit E</fullName>
    </submittedName>
</protein>
<dbReference type="PANTHER" id="PTHR34584">
    <property type="entry name" value="NA(+)/H(+) ANTIPORTER SUBUNIT E1"/>
    <property type="match status" value="1"/>
</dbReference>
<dbReference type="Proteomes" id="UP000469215">
    <property type="component" value="Unassembled WGS sequence"/>
</dbReference>
<evidence type="ECO:0000256" key="3">
    <source>
        <dbReference type="ARBA" id="ARBA00022475"/>
    </source>
</evidence>
<dbReference type="GO" id="GO:0005886">
    <property type="term" value="C:plasma membrane"/>
    <property type="evidence" value="ECO:0007669"/>
    <property type="project" value="UniProtKB-SubCell"/>
</dbReference>
<comment type="subcellular location">
    <subcellularLocation>
        <location evidence="1">Cell membrane</location>
        <topology evidence="1">Multi-pass membrane protein</topology>
    </subcellularLocation>
</comment>
<accession>A0A6N9H8B1</accession>
<organism evidence="8 9">
    <name type="scientific">Brevibacterium rongguiense</name>
    <dbReference type="NCBI Taxonomy" id="2695267"/>
    <lineage>
        <taxon>Bacteria</taxon>
        <taxon>Bacillati</taxon>
        <taxon>Actinomycetota</taxon>
        <taxon>Actinomycetes</taxon>
        <taxon>Micrococcales</taxon>
        <taxon>Brevibacteriaceae</taxon>
        <taxon>Brevibacterium</taxon>
    </lineage>
</organism>
<dbReference type="Pfam" id="PF01899">
    <property type="entry name" value="MNHE"/>
    <property type="match status" value="1"/>
</dbReference>
<keyword evidence="3" id="KW-1003">Cell membrane</keyword>
<gene>
    <name evidence="8" type="ORF">GSY69_09910</name>
</gene>
<evidence type="ECO:0000256" key="5">
    <source>
        <dbReference type="ARBA" id="ARBA00022989"/>
    </source>
</evidence>
<sequence length="216" mass="23395">MAEAAVRGRERAVRALRQLLLITVLVALWVMLWEAVTPMTVLTGIIVSFGVTRAFYLPAFELSGRFNVWRFAVFVVWFAYSLVTASAEVAWAAIRPGRMPASSVVAVTLHVRSDLVLTVIAQVASLIPGSFVVEADRASSVLYMHALGCDSEADIAKVRAQTHRIELLVVAAIGSAHDLQVLNDWRAENGLKTVSEASSLRGRRGAAGRRGGGERP</sequence>
<keyword evidence="6 7" id="KW-0472">Membrane</keyword>
<evidence type="ECO:0000313" key="9">
    <source>
        <dbReference type="Proteomes" id="UP000469215"/>
    </source>
</evidence>
<evidence type="ECO:0000256" key="2">
    <source>
        <dbReference type="ARBA" id="ARBA00006228"/>
    </source>
</evidence>
<feature type="transmembrane region" description="Helical" evidence="7">
    <location>
        <begin position="39"/>
        <end position="59"/>
    </location>
</feature>
<keyword evidence="5 7" id="KW-1133">Transmembrane helix</keyword>
<feature type="transmembrane region" description="Helical" evidence="7">
    <location>
        <begin position="12"/>
        <end position="33"/>
    </location>
</feature>
<dbReference type="GO" id="GO:0008324">
    <property type="term" value="F:monoatomic cation transmembrane transporter activity"/>
    <property type="evidence" value="ECO:0007669"/>
    <property type="project" value="InterPro"/>
</dbReference>
<keyword evidence="9" id="KW-1185">Reference proteome</keyword>
<evidence type="ECO:0000256" key="7">
    <source>
        <dbReference type="SAM" id="Phobius"/>
    </source>
</evidence>
<evidence type="ECO:0000256" key="6">
    <source>
        <dbReference type="ARBA" id="ARBA00023136"/>
    </source>
</evidence>
<dbReference type="NCBIfam" id="NF006521">
    <property type="entry name" value="PRK08965.1-5"/>
    <property type="match status" value="1"/>
</dbReference>
<dbReference type="PANTHER" id="PTHR34584:SF1">
    <property type="entry name" value="NA(+)_H(+) ANTIPORTER SUBUNIT E1"/>
    <property type="match status" value="1"/>
</dbReference>
<feature type="transmembrane region" description="Helical" evidence="7">
    <location>
        <begin position="71"/>
        <end position="94"/>
    </location>
</feature>
<name>A0A6N9H8B1_9MICO</name>
<proteinExistence type="inferred from homology"/>
<dbReference type="EMBL" id="WWEQ01000043">
    <property type="protein sequence ID" value="MYM20270.1"/>
    <property type="molecule type" value="Genomic_DNA"/>
</dbReference>
<evidence type="ECO:0000256" key="4">
    <source>
        <dbReference type="ARBA" id="ARBA00022692"/>
    </source>
</evidence>
<dbReference type="InterPro" id="IPR002758">
    <property type="entry name" value="Cation_antiport_E"/>
</dbReference>